<feature type="region of interest" description="Disordered" evidence="1">
    <location>
        <begin position="413"/>
        <end position="445"/>
    </location>
</feature>
<sequence length="617" mass="69070">MLVNQGAVLDPSSVQGTTSQLVHHFDMGNMSGKFLEKDIFRKSTTIADFQGQTVAKPEIRGESRDINWPDMAPRYLSDRRVGPSEYTSSFIQNLRNRSAPNFPRVDTSKLKLPLDPAKFWRQRGTNFSLGTDNDGLISEQQRAFGRRSRAFHVDDSEKNAASDVNKSLREMDKVSHVFRGGDYNNIVGNFLTTCNGDYGPRTQPPGEAAVGKSFKKKQRKRSKDGNENDGEEEEEEGPYAATNQLQKFARTTTVPQVFKDASEGRTYQEGAHFHFGTDPESAHSVYAKDFALSAMATRAPPIVIAPPSAGKLLQNDPNQSAYGVSSSSIDFQNHKYLPYTNSQGKTALEMNLDRRDTDSVIFSFDLDRHKLDRQTSLAASDYKQPPAWYRPPKLGARHDVYVDYLQTDDALPYPAPPKDKSEATHNFAGMSAEGPTASNRRSARRREMKGRLADGRSTHFVVGYTPSDFDSETKMKYRGEPVNDGDLPPAGKTEKVPKKKMYHLTHSENILDLKAADPHVTNTRESLPARMSYAEPLAEQYNTTSVMKKDYGPIVSRSLTDAQLKVIEKYDKVTKKDISQSHFFHTDTSGRNNFKTTAMDDFISPESMTGRKILAAR</sequence>
<gene>
    <name evidence="2" type="ORF">DPMN_094557</name>
</gene>
<keyword evidence="3" id="KW-1185">Reference proteome</keyword>
<feature type="compositionally biased region" description="Basic residues" evidence="1">
    <location>
        <begin position="213"/>
        <end position="222"/>
    </location>
</feature>
<reference evidence="2" key="2">
    <citation type="submission" date="2020-11" db="EMBL/GenBank/DDBJ databases">
        <authorList>
            <person name="McCartney M.A."/>
            <person name="Auch B."/>
            <person name="Kono T."/>
            <person name="Mallez S."/>
            <person name="Becker A."/>
            <person name="Gohl D.M."/>
            <person name="Silverstein K.A.T."/>
            <person name="Koren S."/>
            <person name="Bechman K.B."/>
            <person name="Herman A."/>
            <person name="Abrahante J.E."/>
            <person name="Garbe J."/>
        </authorList>
    </citation>
    <scope>NUCLEOTIDE SEQUENCE</scope>
    <source>
        <strain evidence="2">Duluth1</strain>
        <tissue evidence="2">Whole animal</tissue>
    </source>
</reference>
<evidence type="ECO:0000256" key="1">
    <source>
        <dbReference type="SAM" id="MobiDB-lite"/>
    </source>
</evidence>
<evidence type="ECO:0000313" key="3">
    <source>
        <dbReference type="Proteomes" id="UP000828390"/>
    </source>
</evidence>
<proteinExistence type="predicted"/>
<evidence type="ECO:0000313" key="2">
    <source>
        <dbReference type="EMBL" id="KAH3852062.1"/>
    </source>
</evidence>
<organism evidence="2 3">
    <name type="scientific">Dreissena polymorpha</name>
    <name type="common">Zebra mussel</name>
    <name type="synonym">Mytilus polymorpha</name>
    <dbReference type="NCBI Taxonomy" id="45954"/>
    <lineage>
        <taxon>Eukaryota</taxon>
        <taxon>Metazoa</taxon>
        <taxon>Spiralia</taxon>
        <taxon>Lophotrochozoa</taxon>
        <taxon>Mollusca</taxon>
        <taxon>Bivalvia</taxon>
        <taxon>Autobranchia</taxon>
        <taxon>Heteroconchia</taxon>
        <taxon>Euheterodonta</taxon>
        <taxon>Imparidentia</taxon>
        <taxon>Neoheterodontei</taxon>
        <taxon>Myida</taxon>
        <taxon>Dreissenoidea</taxon>
        <taxon>Dreissenidae</taxon>
        <taxon>Dreissena</taxon>
    </lineage>
</organism>
<protein>
    <submittedName>
        <fullName evidence="2">Uncharacterized protein</fullName>
    </submittedName>
</protein>
<dbReference type="Proteomes" id="UP000828390">
    <property type="component" value="Unassembled WGS sequence"/>
</dbReference>
<comment type="caution">
    <text evidence="2">The sequence shown here is derived from an EMBL/GenBank/DDBJ whole genome shotgun (WGS) entry which is preliminary data.</text>
</comment>
<feature type="region of interest" description="Disordered" evidence="1">
    <location>
        <begin position="198"/>
        <end position="241"/>
    </location>
</feature>
<dbReference type="AlphaFoldDB" id="A0A9D4R2Y7"/>
<reference evidence="2" key="1">
    <citation type="journal article" date="2019" name="bioRxiv">
        <title>The Genome of the Zebra Mussel, Dreissena polymorpha: A Resource for Invasive Species Research.</title>
        <authorList>
            <person name="McCartney M.A."/>
            <person name="Auch B."/>
            <person name="Kono T."/>
            <person name="Mallez S."/>
            <person name="Zhang Y."/>
            <person name="Obille A."/>
            <person name="Becker A."/>
            <person name="Abrahante J.E."/>
            <person name="Garbe J."/>
            <person name="Badalamenti J.P."/>
            <person name="Herman A."/>
            <person name="Mangelson H."/>
            <person name="Liachko I."/>
            <person name="Sullivan S."/>
            <person name="Sone E.D."/>
            <person name="Koren S."/>
            <person name="Silverstein K.A.T."/>
            <person name="Beckman K.B."/>
            <person name="Gohl D.M."/>
        </authorList>
    </citation>
    <scope>NUCLEOTIDE SEQUENCE</scope>
    <source>
        <strain evidence="2">Duluth1</strain>
        <tissue evidence="2">Whole animal</tissue>
    </source>
</reference>
<name>A0A9D4R2Y7_DREPO</name>
<dbReference type="EMBL" id="JAIWYP010000003">
    <property type="protein sequence ID" value="KAH3852062.1"/>
    <property type="molecule type" value="Genomic_DNA"/>
</dbReference>
<feature type="compositionally biased region" description="Acidic residues" evidence="1">
    <location>
        <begin position="227"/>
        <end position="237"/>
    </location>
</feature>
<accession>A0A9D4R2Y7</accession>